<keyword evidence="1" id="KW-0346">Stress response</keyword>
<feature type="region of interest" description="Disordered" evidence="4">
    <location>
        <begin position="145"/>
        <end position="174"/>
    </location>
</feature>
<dbReference type="PROSITE" id="PS01031">
    <property type="entry name" value="SHSP"/>
    <property type="match status" value="2"/>
</dbReference>
<sequence>MTKRFSKSLDLPEDCLPDDLESEYKDGTLHLTVPKYVPEKRLRKNEDEDSPFEIIPKLMSGEFLDSNKSEIKDSNEAFQLNMDVSGFKPENLQVELTPNGVINISGHFEDKSEGRHISRQVHKSFTLPKNCQMKDVKSRLDNQGKLTITAPQDPNKAIGNEPRKLPINLEDNED</sequence>
<dbReference type="GO" id="GO:0042026">
    <property type="term" value="P:protein refolding"/>
    <property type="evidence" value="ECO:0007669"/>
    <property type="project" value="TreeGrafter"/>
</dbReference>
<evidence type="ECO:0000313" key="6">
    <source>
        <dbReference type="EMBL" id="AAS02295.1"/>
    </source>
</evidence>
<dbReference type="PANTHER" id="PTHR45640">
    <property type="entry name" value="HEAT SHOCK PROTEIN HSP-12.2-RELATED"/>
    <property type="match status" value="1"/>
</dbReference>
<dbReference type="CDD" id="cd06464">
    <property type="entry name" value="ACD_sHsps-like"/>
    <property type="match status" value="1"/>
</dbReference>
<proteinExistence type="evidence at transcript level"/>
<dbReference type="GO" id="GO:0005634">
    <property type="term" value="C:nucleus"/>
    <property type="evidence" value="ECO:0007669"/>
    <property type="project" value="TreeGrafter"/>
</dbReference>
<protein>
    <submittedName>
        <fullName evidence="6">Hsp20/alpha-crystallin</fullName>
    </submittedName>
</protein>
<dbReference type="AlphaFoldDB" id="Q6QX37"/>
<evidence type="ECO:0000256" key="1">
    <source>
        <dbReference type="ARBA" id="ARBA00023016"/>
    </source>
</evidence>
<comment type="similarity">
    <text evidence="2 3">Belongs to the small heat shock protein (HSP20) family.</text>
</comment>
<dbReference type="GO" id="GO:0009408">
    <property type="term" value="P:response to heat"/>
    <property type="evidence" value="ECO:0007669"/>
    <property type="project" value="TreeGrafter"/>
</dbReference>
<dbReference type="InterPro" id="IPR002068">
    <property type="entry name" value="A-crystallin/Hsp20_dom"/>
</dbReference>
<dbReference type="CDD" id="cd06526">
    <property type="entry name" value="metazoan_ACD"/>
    <property type="match status" value="1"/>
</dbReference>
<feature type="domain" description="SHSP" evidence="5">
    <location>
        <begin position="59"/>
        <end position="170"/>
    </location>
</feature>
<evidence type="ECO:0000259" key="5">
    <source>
        <dbReference type="PROSITE" id="PS01031"/>
    </source>
</evidence>
<dbReference type="PANTHER" id="PTHR45640:SF13">
    <property type="entry name" value="HEAT SHOCK PROTEIN 22-RELATED"/>
    <property type="match status" value="1"/>
</dbReference>
<dbReference type="GO" id="GO:0005737">
    <property type="term" value="C:cytoplasm"/>
    <property type="evidence" value="ECO:0007669"/>
    <property type="project" value="TreeGrafter"/>
</dbReference>
<accession>Q6QX37</accession>
<evidence type="ECO:0000256" key="2">
    <source>
        <dbReference type="PROSITE-ProRule" id="PRU00285"/>
    </source>
</evidence>
<dbReference type="InterPro" id="IPR001436">
    <property type="entry name" value="Alpha-crystallin/sHSP_animal"/>
</dbReference>
<dbReference type="EMBL" id="AY522572">
    <property type="protein sequence ID" value="AAS02295.1"/>
    <property type="molecule type" value="mRNA"/>
</dbReference>
<dbReference type="Gene3D" id="2.60.40.790">
    <property type="match status" value="2"/>
</dbReference>
<evidence type="ECO:0000256" key="3">
    <source>
        <dbReference type="RuleBase" id="RU003616"/>
    </source>
</evidence>
<feature type="domain" description="SHSP" evidence="5">
    <location>
        <begin position="1"/>
        <end position="50"/>
    </location>
</feature>
<dbReference type="GO" id="GO:0051082">
    <property type="term" value="F:unfolded protein binding"/>
    <property type="evidence" value="ECO:0007669"/>
    <property type="project" value="TreeGrafter"/>
</dbReference>
<name>Q6QX37_TIGJA</name>
<evidence type="ECO:0000256" key="4">
    <source>
        <dbReference type="SAM" id="MobiDB-lite"/>
    </source>
</evidence>
<dbReference type="InterPro" id="IPR008978">
    <property type="entry name" value="HSP20-like_chaperone"/>
</dbReference>
<dbReference type="SUPFAM" id="SSF49764">
    <property type="entry name" value="HSP20-like chaperones"/>
    <property type="match status" value="2"/>
</dbReference>
<reference evidence="6" key="1">
    <citation type="journal article" date="2006" name="Biochem. Biophys. Res. Commun.">
        <title>The intertidal copepod Tigriopus japonicus small heat shock protein 20 gene (Hsp20) enhances thermotolerance of transformed Escherichia coli.</title>
        <authorList>
            <person name="Seo J.S."/>
            <person name="Lee Y.M."/>
            <person name="Park H.G."/>
            <person name="Lee J.S."/>
        </authorList>
    </citation>
    <scope>NUCLEOTIDE SEQUENCE</scope>
</reference>
<organism evidence="6">
    <name type="scientific">Tigriopus japonicus</name>
    <name type="common">Copepod</name>
    <dbReference type="NCBI Taxonomy" id="158387"/>
    <lineage>
        <taxon>Eukaryota</taxon>
        <taxon>Metazoa</taxon>
        <taxon>Ecdysozoa</taxon>
        <taxon>Arthropoda</taxon>
        <taxon>Crustacea</taxon>
        <taxon>Multicrustacea</taxon>
        <taxon>Hexanauplia</taxon>
        <taxon>Copepoda</taxon>
        <taxon>Harpacticoida</taxon>
        <taxon>Harpacticidae</taxon>
        <taxon>Tigriopus</taxon>
    </lineage>
</organism>
<dbReference type="Pfam" id="PF00011">
    <property type="entry name" value="HSP20"/>
    <property type="match status" value="2"/>
</dbReference>
<dbReference type="PRINTS" id="PR00299">
    <property type="entry name" value="ACRYSTALLIN"/>
</dbReference>